<dbReference type="VEuPathDB" id="TriTrypDB:TRSC58_04526"/>
<feature type="region of interest" description="Disordered" evidence="1">
    <location>
        <begin position="255"/>
        <end position="327"/>
    </location>
</feature>
<accession>A0A061J0X3</accession>
<proteinExistence type="predicted"/>
<dbReference type="Proteomes" id="UP000031737">
    <property type="component" value="Unassembled WGS sequence"/>
</dbReference>
<comment type="caution">
    <text evidence="2">The sequence shown here is derived from an EMBL/GenBank/DDBJ whole genome shotgun (WGS) entry which is preliminary data.</text>
</comment>
<gene>
    <name evidence="2" type="ORF">TRSC58_04526</name>
</gene>
<dbReference type="OrthoDB" id="246872at2759"/>
<evidence type="ECO:0000256" key="1">
    <source>
        <dbReference type="SAM" id="MobiDB-lite"/>
    </source>
</evidence>
<feature type="compositionally biased region" description="Basic and acidic residues" evidence="1">
    <location>
        <begin position="266"/>
        <end position="279"/>
    </location>
</feature>
<organism evidence="2 3">
    <name type="scientific">Trypanosoma rangeli SC58</name>
    <dbReference type="NCBI Taxonomy" id="429131"/>
    <lineage>
        <taxon>Eukaryota</taxon>
        <taxon>Discoba</taxon>
        <taxon>Euglenozoa</taxon>
        <taxon>Kinetoplastea</taxon>
        <taxon>Metakinetoplastina</taxon>
        <taxon>Trypanosomatida</taxon>
        <taxon>Trypanosomatidae</taxon>
        <taxon>Trypanosoma</taxon>
        <taxon>Herpetosoma</taxon>
    </lineage>
</organism>
<evidence type="ECO:0000313" key="2">
    <source>
        <dbReference type="EMBL" id="ESL07781.1"/>
    </source>
</evidence>
<name>A0A061J0X3_TRYRA</name>
<reference evidence="2 3" key="1">
    <citation type="submission" date="2013-07" db="EMBL/GenBank/DDBJ databases">
        <authorList>
            <person name="Stoco P.H."/>
            <person name="Wagner G."/>
            <person name="Gerber A."/>
            <person name="Zaha A."/>
            <person name="Thompson C."/>
            <person name="Bartholomeu D.C."/>
            <person name="Luckemeyer D.D."/>
            <person name="Bahia D."/>
            <person name="Loreto E."/>
            <person name="Prestes E.B."/>
            <person name="Lima F.M."/>
            <person name="Rodrigues-Luiz G."/>
            <person name="Vallejo G.A."/>
            <person name="Filho J.F."/>
            <person name="Monteiro K.M."/>
            <person name="Tyler K.M."/>
            <person name="de Almeida L.G."/>
            <person name="Ortiz M.F."/>
            <person name="Siervo M.A."/>
            <person name="de Moraes M.H."/>
            <person name="Cunha O.L."/>
            <person name="Mendonca-Neto R."/>
            <person name="Silva R."/>
            <person name="Teixeira S.M."/>
            <person name="Murta S.M."/>
            <person name="Sincero T.C."/>
            <person name="Mendes T.A."/>
            <person name="Urmenyi T.P."/>
            <person name="Silva V.G."/>
            <person name="da Rocha W.D."/>
            <person name="Andersson B."/>
            <person name="Romanha A.J."/>
            <person name="Steindel M."/>
            <person name="de Vasconcelos A.T."/>
            <person name="Grisard E.C."/>
        </authorList>
    </citation>
    <scope>NUCLEOTIDE SEQUENCE [LARGE SCALE GENOMIC DNA]</scope>
    <source>
        <strain evidence="2 3">SC58</strain>
    </source>
</reference>
<evidence type="ECO:0000313" key="3">
    <source>
        <dbReference type="Proteomes" id="UP000031737"/>
    </source>
</evidence>
<keyword evidence="3" id="KW-1185">Reference proteome</keyword>
<protein>
    <submittedName>
        <fullName evidence="2">Uncharacterized protein</fullName>
    </submittedName>
</protein>
<feature type="region of interest" description="Disordered" evidence="1">
    <location>
        <begin position="129"/>
        <end position="153"/>
    </location>
</feature>
<sequence>MPLSLCGVARDGTFLGGDTSASFTPFPSPLSARRRGRSNREVLEAMLRRDAMAAERKEESRLTALRWELSQCRPTPRISAIGHNLPRDANVFERLGRMHEEKQRLDDLRRREREQQLLRDMEGCFVPNITGRGRHAEGRALQETEEYPQRRQQREQEMVQVAEAFRQRRLAEEIAEVCDSPKINLHSADIVRRARERSGGDERLHVDGILERRAIAQLALWERHQRREAEALPFNPRITAYAAGLKRNGKVVERLSSSARATNSRQGEDTRHARSEPRLRFRTAGHPFQRTQGTNLRDTEEHPVQRRNPSRRPIDSRATSMEERQRQYKIRREEKIRAVFEAERRLHTPAINPISEMISASLPVSSTERLMASSTRGDNAVVQTGDSGSVAPGCGSFCLHTGDVIRCSGVSAHDGGPEEYVLPNQFPSWSNTKVSQTRGKEEIYERALRWKQRRDDKVQGMRTELHQEKTWQPMQSADVTQKADKDVKDTSTSPTTCRAKQFLDGYVTPRAPTGISGGSKTPVVLSLQKIIGGDTY</sequence>
<feature type="compositionally biased region" description="Basic and acidic residues" evidence="1">
    <location>
        <begin position="312"/>
        <end position="327"/>
    </location>
</feature>
<feature type="region of interest" description="Disordered" evidence="1">
    <location>
        <begin position="471"/>
        <end position="494"/>
    </location>
</feature>
<dbReference type="EMBL" id="AUPL01004526">
    <property type="protein sequence ID" value="ESL07781.1"/>
    <property type="molecule type" value="Genomic_DNA"/>
</dbReference>
<dbReference type="AlphaFoldDB" id="A0A061J0X3"/>
<feature type="compositionally biased region" description="Polar residues" evidence="1">
    <location>
        <begin position="255"/>
        <end position="265"/>
    </location>
</feature>
<feature type="compositionally biased region" description="Basic and acidic residues" evidence="1">
    <location>
        <begin position="134"/>
        <end position="153"/>
    </location>
</feature>